<dbReference type="AlphaFoldDB" id="A0A3M7S881"/>
<sequence length="73" mass="8193">MDVYVGYGVQVSAVNGRLSPEQALKLLGQRVDFVKNFLLFGAKAVQEHKTLVAFVCVALGLWQRQIEHKDSKF</sequence>
<evidence type="ECO:0000313" key="1">
    <source>
        <dbReference type="EMBL" id="RNA31991.1"/>
    </source>
</evidence>
<dbReference type="Proteomes" id="UP000276133">
    <property type="component" value="Unassembled WGS sequence"/>
</dbReference>
<comment type="caution">
    <text evidence="1">The sequence shown here is derived from an EMBL/GenBank/DDBJ whole genome shotgun (WGS) entry which is preliminary data.</text>
</comment>
<protein>
    <submittedName>
        <fullName evidence="1">Uncharacterized protein</fullName>
    </submittedName>
</protein>
<evidence type="ECO:0000313" key="2">
    <source>
        <dbReference type="Proteomes" id="UP000276133"/>
    </source>
</evidence>
<keyword evidence="2" id="KW-1185">Reference proteome</keyword>
<accession>A0A3M7S881</accession>
<reference evidence="1 2" key="1">
    <citation type="journal article" date="2018" name="Sci. Rep.">
        <title>Genomic signatures of local adaptation to the degree of environmental predictability in rotifers.</title>
        <authorList>
            <person name="Franch-Gras L."/>
            <person name="Hahn C."/>
            <person name="Garcia-Roger E.M."/>
            <person name="Carmona M.J."/>
            <person name="Serra M."/>
            <person name="Gomez A."/>
        </authorList>
    </citation>
    <scope>NUCLEOTIDE SEQUENCE [LARGE SCALE GENOMIC DNA]</scope>
    <source>
        <strain evidence="1">HYR1</strain>
    </source>
</reference>
<proteinExistence type="predicted"/>
<name>A0A3M7S881_BRAPC</name>
<gene>
    <name evidence="1" type="ORF">BpHYR1_006225</name>
</gene>
<dbReference type="EMBL" id="REGN01001872">
    <property type="protein sequence ID" value="RNA31991.1"/>
    <property type="molecule type" value="Genomic_DNA"/>
</dbReference>
<organism evidence="1 2">
    <name type="scientific">Brachionus plicatilis</name>
    <name type="common">Marine rotifer</name>
    <name type="synonym">Brachionus muelleri</name>
    <dbReference type="NCBI Taxonomy" id="10195"/>
    <lineage>
        <taxon>Eukaryota</taxon>
        <taxon>Metazoa</taxon>
        <taxon>Spiralia</taxon>
        <taxon>Gnathifera</taxon>
        <taxon>Rotifera</taxon>
        <taxon>Eurotatoria</taxon>
        <taxon>Monogononta</taxon>
        <taxon>Pseudotrocha</taxon>
        <taxon>Ploima</taxon>
        <taxon>Brachionidae</taxon>
        <taxon>Brachionus</taxon>
    </lineage>
</organism>